<proteinExistence type="predicted"/>
<feature type="domain" description="O-antigen ligase-related" evidence="6">
    <location>
        <begin position="212"/>
        <end position="350"/>
    </location>
</feature>
<evidence type="ECO:0000313" key="10">
    <source>
        <dbReference type="Proteomes" id="UP000037029"/>
    </source>
</evidence>
<evidence type="ECO:0000313" key="9">
    <source>
        <dbReference type="EMBL" id="MDH2132122.1"/>
    </source>
</evidence>
<evidence type="ECO:0000313" key="8">
    <source>
        <dbReference type="EMBL" id="ATP20540.1"/>
    </source>
</evidence>
<dbReference type="EMBL" id="CP020925">
    <property type="protein sequence ID" value="ATP20540.1"/>
    <property type="molecule type" value="Genomic_DNA"/>
</dbReference>
<dbReference type="AlphaFoldDB" id="A0A291N1Q5"/>
<sequence length="436" mass="46718">MSSASEGTVADARAMADSPPTAIMVGIFLAAYLSWRPSIDIMFTVSDLCLLIGGAQLLVRKHIPLEPFGLLSPLWFAAFALMMGGLLVSSLFCHDPTRWIIVALQYSVAWAVLPFLLMGHGAANTNRLACALLFGVFLMELIGIIVYFTYSGSFEDARATLGLDFLSGSGRLGAFATDANWNGATISMALPFAFYLRARRVIGLWQMLVIAGVLFYALLLSASATAFGSMVVAILFFVLFGDRRIRAYVLGGLVGIVALGIVLNAVNVTLPAVFQKRVANALEAGDIAEAGTFEDRLGLAKDAWQRVGDHMFVGVGVDQDRVISPAGAPVHNMYLLLWVEGGFLALVGWIAMIGVGGVIGFTALKRDRLAGALALSVLATFLLFSAASPHMYARLWAVPVLLALAIALHGGEADLRRRSGRALSSRRMRALRYARG</sequence>
<dbReference type="EMBL" id="CP023741">
    <property type="protein sequence ID" value="ATI81078.1"/>
    <property type="molecule type" value="Genomic_DNA"/>
</dbReference>
<dbReference type="GO" id="GO:0016020">
    <property type="term" value="C:membrane"/>
    <property type="evidence" value="ECO:0007669"/>
    <property type="project" value="UniProtKB-SubCell"/>
</dbReference>
<accession>A0A291N1Q5</accession>
<evidence type="ECO:0000256" key="4">
    <source>
        <dbReference type="ARBA" id="ARBA00023136"/>
    </source>
</evidence>
<feature type="transmembrane region" description="Helical" evidence="5">
    <location>
        <begin position="129"/>
        <end position="150"/>
    </location>
</feature>
<dbReference type="Proteomes" id="UP001162318">
    <property type="component" value="Unassembled WGS sequence"/>
</dbReference>
<dbReference type="EMBL" id="JAOCKX010000017">
    <property type="protein sequence ID" value="MDH2132122.1"/>
    <property type="molecule type" value="Genomic_DNA"/>
</dbReference>
<feature type="transmembrane region" description="Helical" evidence="5">
    <location>
        <begin position="247"/>
        <end position="266"/>
    </location>
</feature>
<feature type="transmembrane region" description="Helical" evidence="5">
    <location>
        <begin position="224"/>
        <end position="240"/>
    </location>
</feature>
<feature type="transmembrane region" description="Helical" evidence="5">
    <location>
        <begin position="12"/>
        <end position="35"/>
    </location>
</feature>
<name>A0A291N1Q5_SPHYA</name>
<gene>
    <name evidence="7" type="ORF">A6768_14540</name>
    <name evidence="8" type="ORF">BV87_20615</name>
    <name evidence="9" type="ORF">N5J77_13390</name>
</gene>
<evidence type="ECO:0000259" key="6">
    <source>
        <dbReference type="Pfam" id="PF04932"/>
    </source>
</evidence>
<organism evidence="7 11">
    <name type="scientific">Sphingobium yanoikuyae</name>
    <name type="common">Sphingomonas yanoikuyae</name>
    <dbReference type="NCBI Taxonomy" id="13690"/>
    <lineage>
        <taxon>Bacteria</taxon>
        <taxon>Pseudomonadati</taxon>
        <taxon>Pseudomonadota</taxon>
        <taxon>Alphaproteobacteria</taxon>
        <taxon>Sphingomonadales</taxon>
        <taxon>Sphingomonadaceae</taxon>
        <taxon>Sphingobium</taxon>
    </lineage>
</organism>
<dbReference type="RefSeq" id="WP_080993568.1">
    <property type="nucleotide sequence ID" value="NZ_CP020925.1"/>
</dbReference>
<evidence type="ECO:0000256" key="3">
    <source>
        <dbReference type="ARBA" id="ARBA00022989"/>
    </source>
</evidence>
<feature type="transmembrane region" description="Helical" evidence="5">
    <location>
        <begin position="343"/>
        <end position="362"/>
    </location>
</feature>
<keyword evidence="7" id="KW-0436">Ligase</keyword>
<keyword evidence="3 5" id="KW-1133">Transmembrane helix</keyword>
<reference evidence="8 10" key="1">
    <citation type="submission" date="2017-04" db="EMBL/GenBank/DDBJ databases">
        <title>Characterization, genome and methylation analysis of a phthalic acid esters degrading strain Sphingobium yanoikuyae SHJ.</title>
        <authorList>
            <person name="Feng L."/>
        </authorList>
    </citation>
    <scope>NUCLEOTIDE SEQUENCE [LARGE SCALE GENOMIC DNA]</scope>
    <source>
        <strain evidence="8 10">SHJ</strain>
    </source>
</reference>
<feature type="transmembrane region" description="Helical" evidence="5">
    <location>
        <begin position="179"/>
        <end position="196"/>
    </location>
</feature>
<feature type="transmembrane region" description="Helical" evidence="5">
    <location>
        <begin position="98"/>
        <end position="117"/>
    </location>
</feature>
<dbReference type="PANTHER" id="PTHR37422:SF23">
    <property type="entry name" value="TEICHURONIC ACID BIOSYNTHESIS PROTEIN TUAE"/>
    <property type="match status" value="1"/>
</dbReference>
<dbReference type="Pfam" id="PF04932">
    <property type="entry name" value="Wzy_C"/>
    <property type="match status" value="1"/>
</dbReference>
<keyword evidence="4 5" id="KW-0472">Membrane</keyword>
<dbReference type="Proteomes" id="UP000219422">
    <property type="component" value="Chromosome"/>
</dbReference>
<keyword evidence="2 5" id="KW-0812">Transmembrane</keyword>
<dbReference type="InterPro" id="IPR051533">
    <property type="entry name" value="WaaL-like"/>
</dbReference>
<dbReference type="GeneID" id="57778054"/>
<feature type="transmembrane region" description="Helical" evidence="5">
    <location>
        <begin position="201"/>
        <end position="218"/>
    </location>
</feature>
<evidence type="ECO:0000256" key="1">
    <source>
        <dbReference type="ARBA" id="ARBA00004141"/>
    </source>
</evidence>
<evidence type="ECO:0000313" key="11">
    <source>
        <dbReference type="Proteomes" id="UP000219422"/>
    </source>
</evidence>
<evidence type="ECO:0000256" key="2">
    <source>
        <dbReference type="ARBA" id="ARBA00022692"/>
    </source>
</evidence>
<dbReference type="KEGG" id="sya:A6768_14540"/>
<dbReference type="InterPro" id="IPR007016">
    <property type="entry name" value="O-antigen_ligase-rel_domated"/>
</dbReference>
<protein>
    <submittedName>
        <fullName evidence="7">O-antigen ligase domain-containing protein</fullName>
    </submittedName>
    <submittedName>
        <fullName evidence="9">O-antigen ligase family protein</fullName>
    </submittedName>
</protein>
<reference evidence="9" key="3">
    <citation type="submission" date="2022-09" db="EMBL/GenBank/DDBJ databases">
        <title>Intensive care unit water sources are persistently colonized with multi-drug resistant bacteria and are the site of extensive horizontal gene transfer of antibiotic resistance genes.</title>
        <authorList>
            <person name="Diorio-Toth L."/>
        </authorList>
    </citation>
    <scope>NUCLEOTIDE SEQUENCE</scope>
    <source>
        <strain evidence="9">GD03659</strain>
    </source>
</reference>
<evidence type="ECO:0000256" key="5">
    <source>
        <dbReference type="SAM" id="Phobius"/>
    </source>
</evidence>
<feature type="transmembrane region" description="Helical" evidence="5">
    <location>
        <begin position="393"/>
        <end position="411"/>
    </location>
</feature>
<dbReference type="Proteomes" id="UP000037029">
    <property type="component" value="Chromosome"/>
</dbReference>
<reference evidence="7 11" key="2">
    <citation type="submission" date="2017-10" db="EMBL/GenBank/DDBJ databases">
        <title>Sphingobium yanoikuyae S72.</title>
        <authorList>
            <person name="Sanchez E."/>
            <person name="Bustos P."/>
            <person name="Mendoza P."/>
            <person name="Guo X."/>
            <person name="Mendoza A."/>
        </authorList>
    </citation>
    <scope>NUCLEOTIDE SEQUENCE [LARGE SCALE GENOMIC DNA]</scope>
    <source>
        <strain evidence="7 11">S72</strain>
    </source>
</reference>
<dbReference type="PANTHER" id="PTHR37422">
    <property type="entry name" value="TEICHURONIC ACID BIOSYNTHESIS PROTEIN TUAE"/>
    <property type="match status" value="1"/>
</dbReference>
<dbReference type="GO" id="GO:0016874">
    <property type="term" value="F:ligase activity"/>
    <property type="evidence" value="ECO:0007669"/>
    <property type="project" value="UniProtKB-KW"/>
</dbReference>
<evidence type="ECO:0000313" key="7">
    <source>
        <dbReference type="EMBL" id="ATI81078.1"/>
    </source>
</evidence>
<feature type="transmembrane region" description="Helical" evidence="5">
    <location>
        <begin position="71"/>
        <end position="92"/>
    </location>
</feature>
<comment type="subcellular location">
    <subcellularLocation>
        <location evidence="1">Membrane</location>
        <topology evidence="1">Multi-pass membrane protein</topology>
    </subcellularLocation>
</comment>
<feature type="transmembrane region" description="Helical" evidence="5">
    <location>
        <begin position="369"/>
        <end position="387"/>
    </location>
</feature>